<sequence>MGFFKEFHEGKICQKPEHHVPSFSSKKRWGRRLRDYRPISLEERLYKLLAKVLANRLKEGSWERWCPHPKIPLLKEDILDVALIANEAIDYLLKRNDSGVLFLINGSPMGFFHSTRGLRQGDPPSPYLFVIRMKALSCLINRAARGGILNRLLRINLDKSDFANGKSRECRDVRLELGYKVGALPSTYLGLPLGAPHKSMAIWDGAKERIWKRLALWKRQFISKGGRITLIQSTLVSMPIYLMSLMHMPRVAKLRLEQNPKGLSLGWGSFGEEASSFDALRLKGSPCGSLLLVGNLGRKEVGVPVKCVGSELLGFLEEEGGWNPRFSRSFNDWEVEVVERFLLTLQGKRLVFGLEDRVVWKETKNGNFSVKSIYSTLEPRCAVLFPWNIIWSPCVPTKVGFFA</sequence>
<protein>
    <recommendedName>
        <fullName evidence="3">Reverse transcriptase domain-containing protein</fullName>
    </recommendedName>
</protein>
<organism evidence="1 2">
    <name type="scientific">Vitis vinifera</name>
    <name type="common">Grape</name>
    <dbReference type="NCBI Taxonomy" id="29760"/>
    <lineage>
        <taxon>Eukaryota</taxon>
        <taxon>Viridiplantae</taxon>
        <taxon>Streptophyta</taxon>
        <taxon>Embryophyta</taxon>
        <taxon>Tracheophyta</taxon>
        <taxon>Spermatophyta</taxon>
        <taxon>Magnoliopsida</taxon>
        <taxon>eudicotyledons</taxon>
        <taxon>Gunneridae</taxon>
        <taxon>Pentapetalae</taxon>
        <taxon>rosids</taxon>
        <taxon>Vitales</taxon>
        <taxon>Vitaceae</taxon>
        <taxon>Viteae</taxon>
        <taxon>Vitis</taxon>
    </lineage>
</organism>
<reference evidence="1 2" key="1">
    <citation type="journal article" date="2018" name="PLoS Genet.">
        <title>Population sequencing reveals clonal diversity and ancestral inbreeding in the grapevine cultivar Chardonnay.</title>
        <authorList>
            <person name="Roach M.J."/>
            <person name="Johnson D.L."/>
            <person name="Bohlmann J."/>
            <person name="van Vuuren H.J."/>
            <person name="Jones S.J."/>
            <person name="Pretorius I.S."/>
            <person name="Schmidt S.A."/>
            <person name="Borneman A.R."/>
        </authorList>
    </citation>
    <scope>NUCLEOTIDE SEQUENCE [LARGE SCALE GENOMIC DNA]</scope>
    <source>
        <strain evidence="2">cv. Chardonnay</strain>
        <tissue evidence="1">Leaf</tissue>
    </source>
</reference>
<dbReference type="PANTHER" id="PTHR33116">
    <property type="entry name" value="REVERSE TRANSCRIPTASE ZINC-BINDING DOMAIN-CONTAINING PROTEIN-RELATED-RELATED"/>
    <property type="match status" value="1"/>
</dbReference>
<evidence type="ECO:0000313" key="2">
    <source>
        <dbReference type="Proteomes" id="UP000288805"/>
    </source>
</evidence>
<evidence type="ECO:0000313" key="1">
    <source>
        <dbReference type="EMBL" id="RVW88485.1"/>
    </source>
</evidence>
<evidence type="ECO:0008006" key="3">
    <source>
        <dbReference type="Google" id="ProtNLM"/>
    </source>
</evidence>
<gene>
    <name evidence="1" type="ORF">CK203_043872</name>
</gene>
<accession>A0A438HVK9</accession>
<name>A0A438HVK9_VITVI</name>
<dbReference type="PANTHER" id="PTHR33116:SF78">
    <property type="entry name" value="OS12G0587133 PROTEIN"/>
    <property type="match status" value="1"/>
</dbReference>
<dbReference type="Proteomes" id="UP000288805">
    <property type="component" value="Unassembled WGS sequence"/>
</dbReference>
<comment type="caution">
    <text evidence="1">The sequence shown here is derived from an EMBL/GenBank/DDBJ whole genome shotgun (WGS) entry which is preliminary data.</text>
</comment>
<dbReference type="EMBL" id="QGNW01000173">
    <property type="protein sequence ID" value="RVW88485.1"/>
    <property type="molecule type" value="Genomic_DNA"/>
</dbReference>
<proteinExistence type="predicted"/>
<dbReference type="AlphaFoldDB" id="A0A438HVK9"/>